<sequence>MSSTAGRRAGQSPAPWRSAFHDHISRMDSPEFVLSTLETTPKGSPVPYLPRARYCIFRGFWAELPENKRNPAPQNDRVYESDLPTFTTDVRMLKIPQIFKSSSGHASDEEQWQGSGGGGPVEAVWWIKDTMTQWRVKGEAFVVGPDIEGDGEESSGVRTVKSEVGDRMRVAKPGHEKDWSWAKEVTAHFGNLSPGMRGSFSGPPPGLPVDQPYDDEHLKLGRPVEDVYDAVARKNFRVVVIKPEQVEKIDLSDPKKARRHLYTFVKDTSEWKTQELWP</sequence>
<evidence type="ECO:0000259" key="1">
    <source>
        <dbReference type="Pfam" id="PF12766"/>
    </source>
</evidence>
<dbReference type="SUPFAM" id="SSF50475">
    <property type="entry name" value="FMN-binding split barrel"/>
    <property type="match status" value="1"/>
</dbReference>
<dbReference type="EMBL" id="JBBPDW010000033">
    <property type="protein sequence ID" value="KAK7537745.1"/>
    <property type="molecule type" value="Genomic_DNA"/>
</dbReference>
<keyword evidence="3" id="KW-1185">Reference proteome</keyword>
<evidence type="ECO:0000313" key="3">
    <source>
        <dbReference type="Proteomes" id="UP001365128"/>
    </source>
</evidence>
<dbReference type="PANTHER" id="PTHR28243:SF1">
    <property type="entry name" value="PYRIDOXAMINE 5'-PHOSPHATE OXIDASE ALR4036 FAMILY FMN-BINDING DOMAIN-CONTAINING PROTEIN"/>
    <property type="match status" value="1"/>
</dbReference>
<dbReference type="Pfam" id="PF12766">
    <property type="entry name" value="Pyridox_oxase_2"/>
    <property type="match status" value="1"/>
</dbReference>
<proteinExistence type="predicted"/>
<dbReference type="Gene3D" id="2.30.110.10">
    <property type="entry name" value="Electron Transport, Fmn-binding Protein, Chain A"/>
    <property type="match status" value="1"/>
</dbReference>
<dbReference type="Proteomes" id="UP001365128">
    <property type="component" value="Unassembled WGS sequence"/>
</dbReference>
<feature type="domain" description="Pyridoxamine 5'-phosphate oxidase Alr4036 family FMN-binding" evidence="1">
    <location>
        <begin position="14"/>
        <end position="143"/>
    </location>
</feature>
<dbReference type="InterPro" id="IPR024624">
    <property type="entry name" value="Pyridox_Oxase_Alr4036_FMN-bd"/>
</dbReference>
<comment type="caution">
    <text evidence="2">The sequence shown here is derived from an EMBL/GenBank/DDBJ whole genome shotgun (WGS) entry which is preliminary data.</text>
</comment>
<dbReference type="PANTHER" id="PTHR28243">
    <property type="entry name" value="AGL049CP"/>
    <property type="match status" value="1"/>
</dbReference>
<name>A0ABR1LRD7_9PEZI</name>
<reference evidence="2 3" key="1">
    <citation type="submission" date="2024-04" db="EMBL/GenBank/DDBJ databases">
        <title>Phyllosticta paracitricarpa is synonymous to the EU quarantine fungus P. citricarpa based on phylogenomic analyses.</title>
        <authorList>
            <consortium name="Lawrence Berkeley National Laboratory"/>
            <person name="Van Ingen-Buijs V.A."/>
            <person name="Van Westerhoven A.C."/>
            <person name="Haridas S."/>
            <person name="Skiadas P."/>
            <person name="Martin F."/>
            <person name="Groenewald J.Z."/>
            <person name="Crous P.W."/>
            <person name="Seidl M.F."/>
        </authorList>
    </citation>
    <scope>NUCLEOTIDE SEQUENCE [LARGE SCALE GENOMIC DNA]</scope>
    <source>
        <strain evidence="2 3">CBS 122670</strain>
    </source>
</reference>
<gene>
    <name evidence="2" type="ORF">IWX46DRAFT_249350</name>
</gene>
<protein>
    <submittedName>
        <fullName evidence="2">Pyridoxamine 5'-phosphate oxidase-domain-containing protein</fullName>
    </submittedName>
</protein>
<organism evidence="2 3">
    <name type="scientific">Phyllosticta citricarpa</name>
    <dbReference type="NCBI Taxonomy" id="55181"/>
    <lineage>
        <taxon>Eukaryota</taxon>
        <taxon>Fungi</taxon>
        <taxon>Dikarya</taxon>
        <taxon>Ascomycota</taxon>
        <taxon>Pezizomycotina</taxon>
        <taxon>Dothideomycetes</taxon>
        <taxon>Dothideomycetes incertae sedis</taxon>
        <taxon>Botryosphaeriales</taxon>
        <taxon>Phyllostictaceae</taxon>
        <taxon>Phyllosticta</taxon>
    </lineage>
</organism>
<dbReference type="InterPro" id="IPR012349">
    <property type="entry name" value="Split_barrel_FMN-bd"/>
</dbReference>
<accession>A0ABR1LRD7</accession>
<evidence type="ECO:0000313" key="2">
    <source>
        <dbReference type="EMBL" id="KAK7537745.1"/>
    </source>
</evidence>